<dbReference type="KEGG" id="pcor:KS4_33030"/>
<proteinExistence type="predicted"/>
<evidence type="ECO:0000313" key="2">
    <source>
        <dbReference type="EMBL" id="QDU35222.1"/>
    </source>
</evidence>
<name>A0A517YYB4_9BACT</name>
<dbReference type="EMBL" id="CP036425">
    <property type="protein sequence ID" value="QDU35222.1"/>
    <property type="molecule type" value="Genomic_DNA"/>
</dbReference>
<dbReference type="Proteomes" id="UP000317369">
    <property type="component" value="Chromosome"/>
</dbReference>
<dbReference type="Pfam" id="PF13313">
    <property type="entry name" value="DUF4082"/>
    <property type="match status" value="1"/>
</dbReference>
<dbReference type="InterPro" id="IPR025141">
    <property type="entry name" value="DUF4082"/>
</dbReference>
<dbReference type="AlphaFoldDB" id="A0A517YYB4"/>
<gene>
    <name evidence="2" type="ORF">KS4_33030</name>
</gene>
<organism evidence="2 3">
    <name type="scientific">Poriferisphaera corsica</name>
    <dbReference type="NCBI Taxonomy" id="2528020"/>
    <lineage>
        <taxon>Bacteria</taxon>
        <taxon>Pseudomonadati</taxon>
        <taxon>Planctomycetota</taxon>
        <taxon>Phycisphaerae</taxon>
        <taxon>Phycisphaerales</taxon>
        <taxon>Phycisphaeraceae</taxon>
        <taxon>Poriferisphaera</taxon>
    </lineage>
</organism>
<dbReference type="RefSeq" id="WP_145080239.1">
    <property type="nucleotide sequence ID" value="NZ_CP036425.1"/>
</dbReference>
<feature type="domain" description="DUF4082" evidence="1">
    <location>
        <begin position="63"/>
        <end position="184"/>
    </location>
</feature>
<evidence type="ECO:0000313" key="3">
    <source>
        <dbReference type="Proteomes" id="UP000317369"/>
    </source>
</evidence>
<protein>
    <recommendedName>
        <fullName evidence="1">DUF4082 domain-containing protein</fullName>
    </recommendedName>
</protein>
<reference evidence="2 3" key="1">
    <citation type="submission" date="2019-02" db="EMBL/GenBank/DDBJ databases">
        <title>Deep-cultivation of Planctomycetes and their phenomic and genomic characterization uncovers novel biology.</title>
        <authorList>
            <person name="Wiegand S."/>
            <person name="Jogler M."/>
            <person name="Boedeker C."/>
            <person name="Pinto D."/>
            <person name="Vollmers J."/>
            <person name="Rivas-Marin E."/>
            <person name="Kohn T."/>
            <person name="Peeters S.H."/>
            <person name="Heuer A."/>
            <person name="Rast P."/>
            <person name="Oberbeckmann S."/>
            <person name="Bunk B."/>
            <person name="Jeske O."/>
            <person name="Meyerdierks A."/>
            <person name="Storesund J.E."/>
            <person name="Kallscheuer N."/>
            <person name="Luecker S."/>
            <person name="Lage O.M."/>
            <person name="Pohl T."/>
            <person name="Merkel B.J."/>
            <person name="Hornburger P."/>
            <person name="Mueller R.-W."/>
            <person name="Bruemmer F."/>
            <person name="Labrenz M."/>
            <person name="Spormann A.M."/>
            <person name="Op den Camp H."/>
            <person name="Overmann J."/>
            <person name="Amann R."/>
            <person name="Jetten M.S.M."/>
            <person name="Mascher T."/>
            <person name="Medema M.H."/>
            <person name="Devos D.P."/>
            <person name="Kaster A.-K."/>
            <person name="Ovreas L."/>
            <person name="Rohde M."/>
            <person name="Galperin M.Y."/>
            <person name="Jogler C."/>
        </authorList>
    </citation>
    <scope>NUCLEOTIDE SEQUENCE [LARGE SCALE GENOMIC DNA]</scope>
    <source>
        <strain evidence="2 3">KS4</strain>
    </source>
</reference>
<evidence type="ECO:0000259" key="1">
    <source>
        <dbReference type="Pfam" id="PF13313"/>
    </source>
</evidence>
<sequence length="247" mass="26219">MKVLRDLIIRRTFSAGKKRKFVSGAMMGTIAAFTGIDSSEAASVETVLQDQVNGGAQYSIGGSSNGASVGWTFTVNSPDLIVTQLSTLTGASGNNDTISLWNLDTNELVTSVNSLANTDSWRTVELDEGVTLEEGGNYGILLTSSAGDQYRRVIESFTENSTGGDITYNNSVYNPISGAVPSSFSSLWNFPDAIGEFQWLVDFGYIDPNEAANSPDTVAVPTPAAFGLGALTLGLLGLRRGRHSRNQ</sequence>
<keyword evidence="3" id="KW-1185">Reference proteome</keyword>
<accession>A0A517YYB4</accession>